<dbReference type="RefSeq" id="WP_101835330.1">
    <property type="nucleotide sequence ID" value="NZ_JAWJZE010000018.1"/>
</dbReference>
<dbReference type="PROSITE" id="PS51257">
    <property type="entry name" value="PROKAR_LIPOPROTEIN"/>
    <property type="match status" value="1"/>
</dbReference>
<feature type="region of interest" description="Disordered" evidence="1">
    <location>
        <begin position="88"/>
        <end position="107"/>
    </location>
</feature>
<organism evidence="2 3">
    <name type="scientific">Chimaeribacter arupi</name>
    <dbReference type="NCBI Taxonomy" id="2060066"/>
    <lineage>
        <taxon>Bacteria</taxon>
        <taxon>Pseudomonadati</taxon>
        <taxon>Pseudomonadota</taxon>
        <taxon>Gammaproteobacteria</taxon>
        <taxon>Enterobacterales</taxon>
        <taxon>Yersiniaceae</taxon>
        <taxon>Chimaeribacter</taxon>
    </lineage>
</organism>
<sequence>MMPKPLLPSVLVGVLLLSACSGPQTSVSQHARHMAYQLAGLHFDPNTQPLTTDNARRMEKFLSQFYDLGKQDRVAGLTAEQAQQRVASFTQAQDGATDQEGPFSPVTQKSAFINHEYEADQPEKRSKLLLEGAIATYWDGYHGKP</sequence>
<evidence type="ECO:0000313" key="3">
    <source>
        <dbReference type="Proteomes" id="UP000234626"/>
    </source>
</evidence>
<gene>
    <name evidence="2" type="ORF">CYR34_14370</name>
</gene>
<comment type="caution">
    <text evidence="2">The sequence shown here is derived from an EMBL/GenBank/DDBJ whole genome shotgun (WGS) entry which is preliminary data.</text>
</comment>
<dbReference type="EMBL" id="PJZK01000015">
    <property type="protein sequence ID" value="PLR47336.1"/>
    <property type="molecule type" value="Genomic_DNA"/>
</dbReference>
<protein>
    <submittedName>
        <fullName evidence="2">Entry exclusion protein 2</fullName>
    </submittedName>
</protein>
<keyword evidence="3" id="KW-1185">Reference proteome</keyword>
<evidence type="ECO:0000313" key="2">
    <source>
        <dbReference type="EMBL" id="PLR47336.1"/>
    </source>
</evidence>
<evidence type="ECO:0000256" key="1">
    <source>
        <dbReference type="SAM" id="MobiDB-lite"/>
    </source>
</evidence>
<dbReference type="AlphaFoldDB" id="A0A2N5EKU0"/>
<dbReference type="OrthoDB" id="6566247at2"/>
<accession>A0A2N5EKU0</accession>
<proteinExistence type="predicted"/>
<dbReference type="Proteomes" id="UP000234626">
    <property type="component" value="Unassembled WGS sequence"/>
</dbReference>
<dbReference type="NCBIfam" id="NF033828">
    <property type="entry name" value="entry_exc2_fam"/>
    <property type="match status" value="1"/>
</dbReference>
<name>A0A2N5EKU0_9GAMM</name>
<reference evidence="2 3" key="1">
    <citation type="submission" date="2017-12" db="EMBL/GenBank/DDBJ databases">
        <title>Characterization of six clinical isolates of Enterochimera gen. nov., a novel genus of the Yersiniaciae family and the three species Enterochimera arupensis sp. nov., Enterochimera coloradensis sp. nov, and Enterochimera californica sp. nov.</title>
        <authorList>
            <person name="Rossi A."/>
            <person name="Fisher M."/>
        </authorList>
    </citation>
    <scope>NUCLEOTIDE SEQUENCE [LARGE SCALE GENOMIC DNA]</scope>
    <source>
        <strain evidence="2 3">2016Iso1</strain>
    </source>
</reference>